<sequence length="352" mass="39415">MLPPNLYIQLDNSAKDNKNWAMMAFCSELVARGCCKMITMFFLVVGHTHEDVDAFFSKVNAAQAGKDIESLPHFLAVVYHAQSSKTYPRVIQEVADYKEHVKDYMEKITGQSAPVAIRFYMRDNIPVYQVQEKYGGEWVPSYGRTVWKRCEPESKTNFQVVLPPRQDPVAKGLILGGPSTENLALVLHHGEAQEELRARDEIFVGAASARKFANFVPMIDIANGLMLLIRPSDDFECQDCLWVGKATGAVCQVGADTNFNKVPIQWWRPKHASSKASISDRYSQCIQRNVAWEVDPAYNGSNWIMADACVYAWKSRATKDKVSLPKTVQEIALSVLDRMSPGSEGAIVLVES</sequence>
<dbReference type="InterPro" id="IPR057191">
    <property type="entry name" value="DUF7869"/>
</dbReference>
<protein>
    <recommendedName>
        <fullName evidence="1">DUF7869 domain-containing protein</fullName>
    </recommendedName>
</protein>
<dbReference type="PANTHER" id="PTHR33153:SF3">
    <property type="entry name" value="TRAFFICKING PROTEIN PARTICLE COMPLEX SUBUNIT 11 DOMAIN-CONTAINING PROTEIN"/>
    <property type="match status" value="1"/>
</dbReference>
<dbReference type="Proteomes" id="UP001633002">
    <property type="component" value="Unassembled WGS sequence"/>
</dbReference>
<evidence type="ECO:0000259" key="1">
    <source>
        <dbReference type="Pfam" id="PF25273"/>
    </source>
</evidence>
<name>A0ABD3GP05_9MARC</name>
<accession>A0ABD3GP05</accession>
<organism evidence="2 3">
    <name type="scientific">Riccia sorocarpa</name>
    <dbReference type="NCBI Taxonomy" id="122646"/>
    <lineage>
        <taxon>Eukaryota</taxon>
        <taxon>Viridiplantae</taxon>
        <taxon>Streptophyta</taxon>
        <taxon>Embryophyta</taxon>
        <taxon>Marchantiophyta</taxon>
        <taxon>Marchantiopsida</taxon>
        <taxon>Marchantiidae</taxon>
        <taxon>Marchantiales</taxon>
        <taxon>Ricciaceae</taxon>
        <taxon>Riccia</taxon>
    </lineage>
</organism>
<comment type="caution">
    <text evidence="2">The sequence shown here is derived from an EMBL/GenBank/DDBJ whole genome shotgun (WGS) entry which is preliminary data.</text>
</comment>
<reference evidence="2 3" key="1">
    <citation type="submission" date="2024-09" db="EMBL/GenBank/DDBJ databases">
        <title>Chromosome-scale assembly of Riccia sorocarpa.</title>
        <authorList>
            <person name="Paukszto L."/>
        </authorList>
    </citation>
    <scope>NUCLEOTIDE SEQUENCE [LARGE SCALE GENOMIC DNA]</scope>
    <source>
        <strain evidence="2">LP-2024</strain>
        <tissue evidence="2">Aerial parts of the thallus</tissue>
    </source>
</reference>
<dbReference type="AlphaFoldDB" id="A0ABD3GP05"/>
<keyword evidence="3" id="KW-1185">Reference proteome</keyword>
<proteinExistence type="predicted"/>
<dbReference type="PANTHER" id="PTHR33153">
    <property type="entry name" value="MYND-TYPE DOMAIN-CONTAINING PROTEIN"/>
    <property type="match status" value="1"/>
</dbReference>
<evidence type="ECO:0000313" key="3">
    <source>
        <dbReference type="Proteomes" id="UP001633002"/>
    </source>
</evidence>
<evidence type="ECO:0000313" key="2">
    <source>
        <dbReference type="EMBL" id="KAL3680942.1"/>
    </source>
</evidence>
<dbReference type="EMBL" id="JBJQOH010000007">
    <property type="protein sequence ID" value="KAL3680942.1"/>
    <property type="molecule type" value="Genomic_DNA"/>
</dbReference>
<dbReference type="Pfam" id="PF25273">
    <property type="entry name" value="DUF7869"/>
    <property type="match status" value="1"/>
</dbReference>
<gene>
    <name evidence="2" type="ORF">R1sor_023898</name>
</gene>
<feature type="domain" description="DUF7869" evidence="1">
    <location>
        <begin position="2"/>
        <end position="126"/>
    </location>
</feature>